<gene>
    <name evidence="2" type="ORF">V6N12_011806</name>
</gene>
<protein>
    <submittedName>
        <fullName evidence="2">Uncharacterized protein</fullName>
    </submittedName>
</protein>
<feature type="region of interest" description="Disordered" evidence="1">
    <location>
        <begin position="65"/>
        <end position="89"/>
    </location>
</feature>
<dbReference type="Proteomes" id="UP001472677">
    <property type="component" value="Unassembled WGS sequence"/>
</dbReference>
<evidence type="ECO:0000313" key="2">
    <source>
        <dbReference type="EMBL" id="KAK8510442.1"/>
    </source>
</evidence>
<sequence>MVIPVIGNMKEFNAEIFGNEKSSCDNQVGEESKRQQLREEEMIGVYSGQKTWADVVAKNGLGCETSEEHQDQVEGSVSKMDMPDPSNYDPSLMYRESVHIASVLDLGDTADGSGLTPSWAFRSSFTRIL</sequence>
<evidence type="ECO:0000256" key="1">
    <source>
        <dbReference type="SAM" id="MobiDB-lite"/>
    </source>
</evidence>
<name>A0ABR2BVA0_9ROSI</name>
<evidence type="ECO:0000313" key="3">
    <source>
        <dbReference type="Proteomes" id="UP001472677"/>
    </source>
</evidence>
<proteinExistence type="predicted"/>
<organism evidence="2 3">
    <name type="scientific">Hibiscus sabdariffa</name>
    <name type="common">roselle</name>
    <dbReference type="NCBI Taxonomy" id="183260"/>
    <lineage>
        <taxon>Eukaryota</taxon>
        <taxon>Viridiplantae</taxon>
        <taxon>Streptophyta</taxon>
        <taxon>Embryophyta</taxon>
        <taxon>Tracheophyta</taxon>
        <taxon>Spermatophyta</taxon>
        <taxon>Magnoliopsida</taxon>
        <taxon>eudicotyledons</taxon>
        <taxon>Gunneridae</taxon>
        <taxon>Pentapetalae</taxon>
        <taxon>rosids</taxon>
        <taxon>malvids</taxon>
        <taxon>Malvales</taxon>
        <taxon>Malvaceae</taxon>
        <taxon>Malvoideae</taxon>
        <taxon>Hibiscus</taxon>
    </lineage>
</organism>
<comment type="caution">
    <text evidence="2">The sequence shown here is derived from an EMBL/GenBank/DDBJ whole genome shotgun (WGS) entry which is preliminary data.</text>
</comment>
<accession>A0ABR2BVA0</accession>
<dbReference type="EMBL" id="JBBPBM010000086">
    <property type="protein sequence ID" value="KAK8510442.1"/>
    <property type="molecule type" value="Genomic_DNA"/>
</dbReference>
<keyword evidence="3" id="KW-1185">Reference proteome</keyword>
<reference evidence="2 3" key="1">
    <citation type="journal article" date="2024" name="G3 (Bethesda)">
        <title>Genome assembly of Hibiscus sabdariffa L. provides insights into metabolisms of medicinal natural products.</title>
        <authorList>
            <person name="Kim T."/>
        </authorList>
    </citation>
    <scope>NUCLEOTIDE SEQUENCE [LARGE SCALE GENOMIC DNA]</scope>
    <source>
        <strain evidence="2">TK-2024</strain>
        <tissue evidence="2">Old leaves</tissue>
    </source>
</reference>